<protein>
    <submittedName>
        <fullName evidence="1">Uncharacterized protein</fullName>
    </submittedName>
</protein>
<dbReference type="Proteomes" id="UP001347146">
    <property type="component" value="Unassembled WGS sequence"/>
</dbReference>
<accession>A0ABU7MCN6</accession>
<sequence length="96" mass="11031">MVRRDARVDDLESVLAASASFTDDPDDQGWLTAHVDGQQIYVRMGDFPDEGLWSLWLGEGRWMDFTVAPARWTLHVPGRRRPVGARPRLPKNEFHE</sequence>
<name>A0ABU7MCN6_9ACTN</name>
<proteinExistence type="predicted"/>
<organism evidence="1 2">
    <name type="scientific">Gordonia sesuvii</name>
    <dbReference type="NCBI Taxonomy" id="3116777"/>
    <lineage>
        <taxon>Bacteria</taxon>
        <taxon>Bacillati</taxon>
        <taxon>Actinomycetota</taxon>
        <taxon>Actinomycetes</taxon>
        <taxon>Mycobacteriales</taxon>
        <taxon>Gordoniaceae</taxon>
        <taxon>Gordonia</taxon>
    </lineage>
</organism>
<dbReference type="RefSeq" id="WP_330432556.1">
    <property type="nucleotide sequence ID" value="NZ_JAZDUF010000003.1"/>
</dbReference>
<dbReference type="EMBL" id="JAZDUF010000003">
    <property type="protein sequence ID" value="MEE3850874.1"/>
    <property type="molecule type" value="Genomic_DNA"/>
</dbReference>
<gene>
    <name evidence="1" type="ORF">VZC37_11065</name>
</gene>
<evidence type="ECO:0000313" key="2">
    <source>
        <dbReference type="Proteomes" id="UP001347146"/>
    </source>
</evidence>
<reference evidence="1 2" key="1">
    <citation type="submission" date="2024-01" db="EMBL/GenBank/DDBJ databases">
        <title>Draft genome sequence of Gordonia sp. LSe1-13.</title>
        <authorList>
            <person name="Suphannarot A."/>
            <person name="Mingma R."/>
        </authorList>
    </citation>
    <scope>NUCLEOTIDE SEQUENCE [LARGE SCALE GENOMIC DNA]</scope>
    <source>
        <strain evidence="1 2">LSe1-13</strain>
    </source>
</reference>
<evidence type="ECO:0000313" key="1">
    <source>
        <dbReference type="EMBL" id="MEE3850874.1"/>
    </source>
</evidence>
<comment type="caution">
    <text evidence="1">The sequence shown here is derived from an EMBL/GenBank/DDBJ whole genome shotgun (WGS) entry which is preliminary data.</text>
</comment>
<keyword evidence="2" id="KW-1185">Reference proteome</keyword>